<dbReference type="InterPro" id="IPR016193">
    <property type="entry name" value="Cytidine_deaminase-like"/>
</dbReference>
<dbReference type="Gene3D" id="3.40.140.10">
    <property type="entry name" value="Cytidine Deaminase, domain 2"/>
    <property type="match status" value="1"/>
</dbReference>
<dbReference type="InterPro" id="IPR002125">
    <property type="entry name" value="CMP_dCMP_dom"/>
</dbReference>
<feature type="domain" description="CMP/dCMP-type deaminase" evidence="2">
    <location>
        <begin position="1"/>
        <end position="56"/>
    </location>
</feature>
<keyword evidence="1" id="KW-0812">Transmembrane</keyword>
<evidence type="ECO:0000313" key="4">
    <source>
        <dbReference type="Proteomes" id="UP000560131"/>
    </source>
</evidence>
<evidence type="ECO:0000313" key="3">
    <source>
        <dbReference type="EMBL" id="MBB5726097.1"/>
    </source>
</evidence>
<dbReference type="Pfam" id="PF00383">
    <property type="entry name" value="dCMP_cyt_deam_1"/>
    <property type="match status" value="1"/>
</dbReference>
<comment type="caution">
    <text evidence="3">The sequence shown here is derived from an EMBL/GenBank/DDBJ whole genome shotgun (WGS) entry which is preliminary data.</text>
</comment>
<gene>
    <name evidence="3" type="ORF">FHS97_002033</name>
</gene>
<dbReference type="EMBL" id="JACIJN010000006">
    <property type="protein sequence ID" value="MBB5726097.1"/>
    <property type="molecule type" value="Genomic_DNA"/>
</dbReference>
<reference evidence="3 4" key="1">
    <citation type="submission" date="2020-08" db="EMBL/GenBank/DDBJ databases">
        <title>Genomic Encyclopedia of Type Strains, Phase IV (KMG-IV): sequencing the most valuable type-strain genomes for metagenomic binning, comparative biology and taxonomic classification.</title>
        <authorList>
            <person name="Goeker M."/>
        </authorList>
    </citation>
    <scope>NUCLEOTIDE SEQUENCE [LARGE SCALE GENOMIC DNA]</scope>
    <source>
        <strain evidence="3 4">DSM 101535</strain>
    </source>
</reference>
<dbReference type="Proteomes" id="UP000560131">
    <property type="component" value="Unassembled WGS sequence"/>
</dbReference>
<name>A0ABR6N5M2_9SPHN</name>
<keyword evidence="4" id="KW-1185">Reference proteome</keyword>
<keyword evidence="1" id="KW-0472">Membrane</keyword>
<dbReference type="PROSITE" id="PS51747">
    <property type="entry name" value="CYT_DCMP_DEAMINASES_2"/>
    <property type="match status" value="1"/>
</dbReference>
<organism evidence="3 4">
    <name type="scientific">Sphingomonas endophytica</name>
    <dbReference type="NCBI Taxonomy" id="869719"/>
    <lineage>
        <taxon>Bacteria</taxon>
        <taxon>Pseudomonadati</taxon>
        <taxon>Pseudomonadota</taxon>
        <taxon>Alphaproteobacteria</taxon>
        <taxon>Sphingomonadales</taxon>
        <taxon>Sphingomonadaceae</taxon>
        <taxon>Sphingomonas</taxon>
    </lineage>
</organism>
<evidence type="ECO:0000256" key="1">
    <source>
        <dbReference type="SAM" id="Phobius"/>
    </source>
</evidence>
<keyword evidence="1" id="KW-1133">Transmembrane helix</keyword>
<feature type="transmembrane region" description="Helical" evidence="1">
    <location>
        <begin position="12"/>
        <end position="31"/>
    </location>
</feature>
<sequence length="56" mass="6057">MDEALHEARPALADGIFPVGAILTFSATIIGRGRKSMGSNHLDHAEMIAIRHVFTL</sequence>
<accession>A0ABR6N5M2</accession>
<dbReference type="SUPFAM" id="SSF53927">
    <property type="entry name" value="Cytidine deaminase-like"/>
    <property type="match status" value="1"/>
</dbReference>
<protein>
    <submittedName>
        <fullName evidence="3">tRNA(Arg) A34 adenosine deaminase TadA</fullName>
    </submittedName>
</protein>
<evidence type="ECO:0000259" key="2">
    <source>
        <dbReference type="PROSITE" id="PS51747"/>
    </source>
</evidence>
<proteinExistence type="predicted"/>